<accession>A0A7X0RHT9</accession>
<evidence type="ECO:0000313" key="5">
    <source>
        <dbReference type="EMBL" id="MBB6628551.1"/>
    </source>
</evidence>
<proteinExistence type="predicted"/>
<dbReference type="Gene3D" id="3.40.430.10">
    <property type="entry name" value="Dihydrofolate Reductase, subunit A"/>
    <property type="match status" value="1"/>
</dbReference>
<dbReference type="InterPro" id="IPR024072">
    <property type="entry name" value="DHFR-like_dom_sf"/>
</dbReference>
<dbReference type="InterPro" id="IPR002734">
    <property type="entry name" value="RibDG_C"/>
</dbReference>
<dbReference type="PANTHER" id="PTHR38011">
    <property type="entry name" value="DIHYDROFOLATE REDUCTASE FAMILY PROTEIN (AFU_ORTHOLOGUE AFUA_8G06820)"/>
    <property type="match status" value="1"/>
</dbReference>
<dbReference type="GO" id="GO:0008703">
    <property type="term" value="F:5-amino-6-(5-phosphoribosylamino)uracil reductase activity"/>
    <property type="evidence" value="ECO:0007669"/>
    <property type="project" value="InterPro"/>
</dbReference>
<dbReference type="EMBL" id="JACKXE010000001">
    <property type="protein sequence ID" value="MBB6628551.1"/>
    <property type="molecule type" value="Genomic_DNA"/>
</dbReference>
<protein>
    <submittedName>
        <fullName evidence="5">Dihydrofolate reductase family protein</fullName>
    </submittedName>
</protein>
<keyword evidence="3" id="KW-0560">Oxidoreductase</keyword>
<keyword evidence="6" id="KW-1185">Reference proteome</keyword>
<gene>
    <name evidence="5" type="ORF">H5V45_14595</name>
</gene>
<dbReference type="RefSeq" id="WP_185253594.1">
    <property type="nucleotide sequence ID" value="NZ_JACKXE010000001.1"/>
</dbReference>
<dbReference type="Pfam" id="PF01872">
    <property type="entry name" value="RibD_C"/>
    <property type="match status" value="1"/>
</dbReference>
<comment type="caution">
    <text evidence="5">The sequence shown here is derived from an EMBL/GenBank/DDBJ whole genome shotgun (WGS) entry which is preliminary data.</text>
</comment>
<evidence type="ECO:0000313" key="6">
    <source>
        <dbReference type="Proteomes" id="UP000523955"/>
    </source>
</evidence>
<evidence type="ECO:0000256" key="2">
    <source>
        <dbReference type="ARBA" id="ARBA00022857"/>
    </source>
</evidence>
<dbReference type="GO" id="GO:0009231">
    <property type="term" value="P:riboflavin biosynthetic process"/>
    <property type="evidence" value="ECO:0007669"/>
    <property type="project" value="InterPro"/>
</dbReference>
<evidence type="ECO:0000256" key="3">
    <source>
        <dbReference type="ARBA" id="ARBA00023002"/>
    </source>
</evidence>
<keyword evidence="2" id="KW-0521">NADP</keyword>
<dbReference type="Proteomes" id="UP000523955">
    <property type="component" value="Unassembled WGS sequence"/>
</dbReference>
<dbReference type="PANTHER" id="PTHR38011:SF7">
    <property type="entry name" value="2,5-DIAMINO-6-RIBOSYLAMINO-4(3H)-PYRIMIDINONE 5'-PHOSPHATE REDUCTASE"/>
    <property type="match status" value="1"/>
</dbReference>
<feature type="domain" description="Bacterial bifunctional deaminase-reductase C-terminal" evidence="4">
    <location>
        <begin position="31"/>
        <end position="211"/>
    </location>
</feature>
<sequence length="227" mass="24250">MRLLVGPEGLDAGRELDDDDLRRVYAAPSQPWLRVNMVSTLDGSATGSSGLSGSINNDADHRVFHTLRAMADAILVGAGTARAEGYRPGDTPIVLVSRRGEVPEKLRGGPPGSVLMATVARAEHLDEAREALGEEHVVVAGTHRVDLAAVRAELVERGWRELLCEGGPHLLRDLLDQGVADELTTTIVPRAVGGTHPRITDGAPVDVPLRLHALVEEDGTLLGRWLV</sequence>
<name>A0A7X0RHT9_9ACTN</name>
<dbReference type="SUPFAM" id="SSF53597">
    <property type="entry name" value="Dihydrofolate reductase-like"/>
    <property type="match status" value="1"/>
</dbReference>
<dbReference type="InterPro" id="IPR050765">
    <property type="entry name" value="Riboflavin_Biosynth_HTPR"/>
</dbReference>
<dbReference type="AlphaFoldDB" id="A0A7X0RHT9"/>
<reference evidence="5 6" key="1">
    <citation type="submission" date="2020-08" db="EMBL/GenBank/DDBJ databases">
        <authorList>
            <person name="Seo M.-J."/>
        </authorList>
    </citation>
    <scope>NUCLEOTIDE SEQUENCE [LARGE SCALE GENOMIC DNA]</scope>
    <source>
        <strain evidence="5 6">KIGAM211</strain>
    </source>
</reference>
<comment type="pathway">
    <text evidence="1">Cofactor biosynthesis; riboflavin biosynthesis.</text>
</comment>
<organism evidence="5 6">
    <name type="scientific">Nocardioides luti</name>
    <dbReference type="NCBI Taxonomy" id="2761101"/>
    <lineage>
        <taxon>Bacteria</taxon>
        <taxon>Bacillati</taxon>
        <taxon>Actinomycetota</taxon>
        <taxon>Actinomycetes</taxon>
        <taxon>Propionibacteriales</taxon>
        <taxon>Nocardioidaceae</taxon>
        <taxon>Nocardioides</taxon>
    </lineage>
</organism>
<evidence type="ECO:0000259" key="4">
    <source>
        <dbReference type="Pfam" id="PF01872"/>
    </source>
</evidence>
<evidence type="ECO:0000256" key="1">
    <source>
        <dbReference type="ARBA" id="ARBA00005104"/>
    </source>
</evidence>